<dbReference type="OrthoDB" id="9156440at2"/>
<dbReference type="EMBL" id="AVPU01000013">
    <property type="protein sequence ID" value="KGM54406.1"/>
    <property type="molecule type" value="Genomic_DNA"/>
</dbReference>
<proteinExistence type="predicted"/>
<accession>A0A0A0EU39</accession>
<protein>
    <recommendedName>
        <fullName evidence="3">HEPN domain-containing protein</fullName>
    </recommendedName>
</protein>
<evidence type="ECO:0000313" key="2">
    <source>
        <dbReference type="Proteomes" id="UP000029998"/>
    </source>
</evidence>
<comment type="caution">
    <text evidence="1">The sequence shown here is derived from an EMBL/GenBank/DDBJ whole genome shotgun (WGS) entry which is preliminary data.</text>
</comment>
<name>A0A0A0EU39_9GAMM</name>
<organism evidence="1 2">
    <name type="scientific">Lysobacter daejeonensis GH1-9</name>
    <dbReference type="NCBI Taxonomy" id="1385517"/>
    <lineage>
        <taxon>Bacteria</taxon>
        <taxon>Pseudomonadati</taxon>
        <taxon>Pseudomonadota</taxon>
        <taxon>Gammaproteobacteria</taxon>
        <taxon>Lysobacterales</taxon>
        <taxon>Lysobacteraceae</taxon>
        <taxon>Aerolutibacter</taxon>
    </lineage>
</organism>
<dbReference type="Proteomes" id="UP000029998">
    <property type="component" value="Unassembled WGS sequence"/>
</dbReference>
<dbReference type="AlphaFoldDB" id="A0A0A0EU39"/>
<evidence type="ECO:0008006" key="3">
    <source>
        <dbReference type="Google" id="ProtNLM"/>
    </source>
</evidence>
<dbReference type="RefSeq" id="WP_036137120.1">
    <property type="nucleotide sequence ID" value="NZ_AVPU01000013.1"/>
</dbReference>
<reference evidence="1 2" key="1">
    <citation type="submission" date="2013-08" db="EMBL/GenBank/DDBJ databases">
        <title>Genome sequencing of Lysobacter.</title>
        <authorList>
            <person name="Zhang S."/>
            <person name="Wang G."/>
        </authorList>
    </citation>
    <scope>NUCLEOTIDE SEQUENCE [LARGE SCALE GENOMIC DNA]</scope>
    <source>
        <strain evidence="1 2">GH1-9</strain>
    </source>
</reference>
<keyword evidence="2" id="KW-1185">Reference proteome</keyword>
<sequence>MNGDDRRKREEQLAQYAADNPRPLYQTIYDLAAAFREVGAGSVQSIQKSQNADFFVPAVVNTAFAVELLLKFFIVATNPDLTYAELKARGLHPHGHKYSELWDRLHPKFRGAVLAEYSMLTQAGSLLPDIPLVLAELGDVPFVDWRYPFEDPAYRELDYGKLEKIAVAMLRVGRGACGRLAKGERRHVV</sequence>
<evidence type="ECO:0000313" key="1">
    <source>
        <dbReference type="EMBL" id="KGM54406.1"/>
    </source>
</evidence>
<gene>
    <name evidence="1" type="ORF">N800_02860</name>
</gene>